<dbReference type="Proteomes" id="UP000663720">
    <property type="component" value="Chromosome"/>
</dbReference>
<keyword evidence="2" id="KW-1185">Reference proteome</keyword>
<sequence length="99" mass="11418">MLNFDLAETKAGKELINMGLIEGLEKGEKKGEKKGRLQKARELLIWSYEEKWGEPPEYITKAVRNLSENHKLNELFKIVLKTNNKDSFERSVIQAAENV</sequence>
<dbReference type="KEGG" id="dli:dnl_20050"/>
<evidence type="ECO:0000313" key="1">
    <source>
        <dbReference type="EMBL" id="QTA79728.1"/>
    </source>
</evidence>
<gene>
    <name evidence="1" type="ORF">dnl_20050</name>
</gene>
<name>A0A975B6J4_9BACT</name>
<dbReference type="EMBL" id="CP061799">
    <property type="protein sequence ID" value="QTA79728.1"/>
    <property type="molecule type" value="Genomic_DNA"/>
</dbReference>
<proteinExistence type="predicted"/>
<evidence type="ECO:0000313" key="2">
    <source>
        <dbReference type="Proteomes" id="UP000663720"/>
    </source>
</evidence>
<organism evidence="1 2">
    <name type="scientific">Desulfonema limicola</name>
    <dbReference type="NCBI Taxonomy" id="45656"/>
    <lineage>
        <taxon>Bacteria</taxon>
        <taxon>Pseudomonadati</taxon>
        <taxon>Thermodesulfobacteriota</taxon>
        <taxon>Desulfobacteria</taxon>
        <taxon>Desulfobacterales</taxon>
        <taxon>Desulfococcaceae</taxon>
        <taxon>Desulfonema</taxon>
    </lineage>
</organism>
<reference evidence="1" key="1">
    <citation type="journal article" date="2021" name="Microb. Physiol.">
        <title>Proteogenomic Insights into the Physiology of Marine, Sulfate-Reducing, Filamentous Desulfonema limicola and Desulfonema magnum.</title>
        <authorList>
            <person name="Schnaars V."/>
            <person name="Wohlbrand L."/>
            <person name="Scheve S."/>
            <person name="Hinrichs C."/>
            <person name="Reinhardt R."/>
            <person name="Rabus R."/>
        </authorList>
    </citation>
    <scope>NUCLEOTIDE SEQUENCE</scope>
    <source>
        <strain evidence="1">5ac10</strain>
    </source>
</reference>
<accession>A0A975B6J4</accession>
<protein>
    <submittedName>
        <fullName evidence="1">Uncharacterized protein</fullName>
    </submittedName>
</protein>
<dbReference type="AlphaFoldDB" id="A0A975B6J4"/>